<accession>A0ABX7W022</accession>
<dbReference type="InterPro" id="IPR010719">
    <property type="entry name" value="MnmM_MeTrfase"/>
</dbReference>
<dbReference type="SUPFAM" id="SSF53335">
    <property type="entry name" value="S-adenosyl-L-methionine-dependent methyltransferases"/>
    <property type="match status" value="1"/>
</dbReference>
<organism evidence="1 2">
    <name type="scientific">Sediminibacillus dalangtanensis</name>
    <dbReference type="NCBI Taxonomy" id="2729421"/>
    <lineage>
        <taxon>Bacteria</taxon>
        <taxon>Bacillati</taxon>
        <taxon>Bacillota</taxon>
        <taxon>Bacilli</taxon>
        <taxon>Bacillales</taxon>
        <taxon>Bacillaceae</taxon>
        <taxon>Sediminibacillus</taxon>
    </lineage>
</organism>
<keyword evidence="1" id="KW-0489">Methyltransferase</keyword>
<dbReference type="PANTHER" id="PTHR35276:SF1">
    <property type="entry name" value="TRNA (MNM(5)S(2)U34)-METHYLTRANSFERASE, CHLOROPLASTIC"/>
    <property type="match status" value="1"/>
</dbReference>
<dbReference type="EMBL" id="CP046956">
    <property type="protein sequence ID" value="QTN00138.1"/>
    <property type="molecule type" value="Genomic_DNA"/>
</dbReference>
<reference evidence="1 2" key="1">
    <citation type="submission" date="2019-12" db="EMBL/GenBank/DDBJ databases">
        <title>The whole genome sequencing of a strain isolated from a Mars analog, Dalangtan Playa.</title>
        <authorList>
            <person name="Huang T."/>
        </authorList>
    </citation>
    <scope>NUCLEOTIDE SEQUENCE [LARGE SCALE GENOMIC DNA]</scope>
    <source>
        <strain evidence="1 2">DP4-553-S</strain>
    </source>
</reference>
<dbReference type="Gene3D" id="3.40.50.150">
    <property type="entry name" value="Vaccinia Virus protein VP39"/>
    <property type="match status" value="1"/>
</dbReference>
<evidence type="ECO:0000313" key="2">
    <source>
        <dbReference type="Proteomes" id="UP000665043"/>
    </source>
</evidence>
<dbReference type="InterPro" id="IPR029063">
    <property type="entry name" value="SAM-dependent_MTases_sf"/>
</dbReference>
<name>A0ABX7W022_9BACI</name>
<dbReference type="PANTHER" id="PTHR35276">
    <property type="entry name" value="S-ADENOSYL-L-METHIONINE-DEPENDENT METHYLTRANSFERASES SUPERFAMILY PROTEIN"/>
    <property type="match status" value="1"/>
</dbReference>
<proteinExistence type="predicted"/>
<dbReference type="GO" id="GO:0032259">
    <property type="term" value="P:methylation"/>
    <property type="evidence" value="ECO:0007669"/>
    <property type="project" value="UniProtKB-KW"/>
</dbReference>
<keyword evidence="1" id="KW-0808">Transferase</keyword>
<dbReference type="Proteomes" id="UP000665043">
    <property type="component" value="Chromosome"/>
</dbReference>
<dbReference type="CDD" id="cd02440">
    <property type="entry name" value="AdoMet_MTases"/>
    <property type="match status" value="1"/>
</dbReference>
<sequence>MLKKVIPYAHDLLRETIQPGEVVVDATCGNGHDTAVLSELVGDDGIVYAFDIQQQAIDRTMLLLEEQGIDNVHLVLADHQYVQSYIPKTDHGQVGGAIFNLGYLPGSDKQTITTPESTIEAIRAISDILKPGGLIIIVVYHGHHGGEQEKQELLDYLTGLDQKEFSVLQYAFINQQNNPPFLLALQKKV</sequence>
<dbReference type="Pfam" id="PF06962">
    <property type="entry name" value="rRNA_methylase"/>
    <property type="match status" value="1"/>
</dbReference>
<keyword evidence="2" id="KW-1185">Reference proteome</keyword>
<protein>
    <submittedName>
        <fullName evidence="1">Methyltransferase domain-containing protein</fullName>
    </submittedName>
</protein>
<dbReference type="GO" id="GO:0008168">
    <property type="term" value="F:methyltransferase activity"/>
    <property type="evidence" value="ECO:0007669"/>
    <property type="project" value="UniProtKB-KW"/>
</dbReference>
<gene>
    <name evidence="1" type="ORF">ERJ70_13030</name>
</gene>
<evidence type="ECO:0000313" key="1">
    <source>
        <dbReference type="EMBL" id="QTN00138.1"/>
    </source>
</evidence>